<gene>
    <name evidence="2" type="ORF">AVDCRST_MAG93-3432</name>
</gene>
<organism evidence="2">
    <name type="scientific">uncultured Chloroflexia bacterium</name>
    <dbReference type="NCBI Taxonomy" id="1672391"/>
    <lineage>
        <taxon>Bacteria</taxon>
        <taxon>Bacillati</taxon>
        <taxon>Chloroflexota</taxon>
        <taxon>Chloroflexia</taxon>
        <taxon>environmental samples</taxon>
    </lineage>
</organism>
<dbReference type="EMBL" id="CADCTR010001169">
    <property type="protein sequence ID" value="CAA9284497.1"/>
    <property type="molecule type" value="Genomic_DNA"/>
</dbReference>
<dbReference type="AlphaFoldDB" id="A0A6J4JQ21"/>
<feature type="compositionally biased region" description="Low complexity" evidence="1">
    <location>
        <begin position="53"/>
        <end position="80"/>
    </location>
</feature>
<feature type="compositionally biased region" description="Polar residues" evidence="1">
    <location>
        <begin position="254"/>
        <end position="275"/>
    </location>
</feature>
<reference evidence="2" key="1">
    <citation type="submission" date="2020-02" db="EMBL/GenBank/DDBJ databases">
        <authorList>
            <person name="Meier V. D."/>
        </authorList>
    </citation>
    <scope>NUCLEOTIDE SEQUENCE</scope>
    <source>
        <strain evidence="2">AVDCRST_MAG93</strain>
    </source>
</reference>
<feature type="region of interest" description="Disordered" evidence="1">
    <location>
        <begin position="53"/>
        <end position="86"/>
    </location>
</feature>
<accession>A0A6J4JQ21</accession>
<evidence type="ECO:0000313" key="2">
    <source>
        <dbReference type="EMBL" id="CAA9284497.1"/>
    </source>
</evidence>
<feature type="region of interest" description="Disordered" evidence="1">
    <location>
        <begin position="141"/>
        <end position="226"/>
    </location>
</feature>
<proteinExistence type="predicted"/>
<evidence type="ECO:0000256" key="1">
    <source>
        <dbReference type="SAM" id="MobiDB-lite"/>
    </source>
</evidence>
<feature type="non-terminal residue" evidence="2">
    <location>
        <position position="1"/>
    </location>
</feature>
<sequence>VVTTANTDAVPTEAEAVAVEQPDLTTEVSDDDLLAQSDDDLLANLLGFAGFADPNASQDAGVGQPDDAAPPDAVATSTTNTEERTTLVLDMRSDPADSKRVSVARTYPVLDLVPNQAISQEVDSTEDILPPPVRTDLVAEPTSRELEDHDLPGADAQPFPIYGRSGGNTPTPFGRVEPFRLEDWDAPVGATDVPEPPTPTTVSGTLPSSAQENSGSAPFGDIKPFSLDDLHDVSVEDEDTASFSLSELGLLGDQASTTTSSNRIYPSPTSSTNAFEPSVKEDDASSSPLADLGLSDDELARWETQDQSDDAPWNEASFYGASPAAQEPVTPFSLADLGLTDEELERWNADASVASSGLPSTEDDETTPFSLADYEPSASTTATDAPEHPLSAAQAAIHSAETQPFDVSALLAEVDAPEDANAATQNQPNVTPEDDDAPPPESPIFQRFHAQLALEPENHTLRLGLARANVQQDNIAQALEQYKQLVKRSVLLEPILEDLTDLLEGTED</sequence>
<feature type="region of interest" description="Disordered" evidence="1">
    <location>
        <begin position="1"/>
        <end position="24"/>
    </location>
</feature>
<feature type="compositionally biased region" description="Polar residues" evidence="1">
    <location>
        <begin position="203"/>
        <end position="216"/>
    </location>
</feature>
<protein>
    <submittedName>
        <fullName evidence="2">Uncharacterized protein</fullName>
    </submittedName>
</protein>
<feature type="region of interest" description="Disordered" evidence="1">
    <location>
        <begin position="346"/>
        <end position="392"/>
    </location>
</feature>
<name>A0A6J4JQ21_9CHLR</name>
<feature type="compositionally biased region" description="Basic and acidic residues" evidence="1">
    <location>
        <begin position="142"/>
        <end position="152"/>
    </location>
</feature>
<feature type="non-terminal residue" evidence="2">
    <location>
        <position position="508"/>
    </location>
</feature>
<feature type="region of interest" description="Disordered" evidence="1">
    <location>
        <begin position="245"/>
        <end position="327"/>
    </location>
</feature>
<feature type="compositionally biased region" description="Low complexity" evidence="1">
    <location>
        <begin position="9"/>
        <end position="20"/>
    </location>
</feature>
<feature type="region of interest" description="Disordered" evidence="1">
    <location>
        <begin position="419"/>
        <end position="443"/>
    </location>
</feature>